<name>A0A9P4NLA8_9PEZI</name>
<feature type="transmembrane region" description="Helical" evidence="5">
    <location>
        <begin position="487"/>
        <end position="507"/>
    </location>
</feature>
<dbReference type="EMBL" id="MU007062">
    <property type="protein sequence ID" value="KAF2427133.1"/>
    <property type="molecule type" value="Genomic_DNA"/>
</dbReference>
<feature type="domain" description="Major facilitator superfamily (MFS) profile" evidence="6">
    <location>
        <begin position="84"/>
        <end position="542"/>
    </location>
</feature>
<evidence type="ECO:0000256" key="2">
    <source>
        <dbReference type="ARBA" id="ARBA00022692"/>
    </source>
</evidence>
<comment type="caution">
    <text evidence="7">The sequence shown here is derived from an EMBL/GenBank/DDBJ whole genome shotgun (WGS) entry which is preliminary data.</text>
</comment>
<feature type="transmembrane region" description="Helical" evidence="5">
    <location>
        <begin position="165"/>
        <end position="184"/>
    </location>
</feature>
<dbReference type="InterPro" id="IPR020846">
    <property type="entry name" value="MFS_dom"/>
</dbReference>
<evidence type="ECO:0000256" key="3">
    <source>
        <dbReference type="ARBA" id="ARBA00022989"/>
    </source>
</evidence>
<feature type="transmembrane region" description="Helical" evidence="5">
    <location>
        <begin position="340"/>
        <end position="361"/>
    </location>
</feature>
<sequence length="566" mass="61309">MAKKTYYKGSDMDSLHRANRDSTSSTTQVVGTTNLYEDGNIRYVPMPTPDPKDPLNLPQWRKVAAIASICFFGALALSAETIIGALIPVFALEYAGIDPKILSQIDVGALSPPGVVNLNPLAAIAGLPGPPIWKVTLLASLPLLTNGVSSYFLVPLSISVGRRPVLLACGVLAIFGGFWAGSSRSLESHIAARCVQAVGAGAVEALIPLTVQDMVFIHQRNTAMSAIWSTQGLIIVSLGIGSPVIVANIGWRSLYYITSSIAIIAWLGLLIFLPETRWKRSQEELSGKSVYFLYPGEARPRLDSATYGRRTARSNFGFFQNGYEHKDAGKSMIDTLRTMVFPNIIWVIAINSVFISIQGAAGQTGSSILIASGWKFKTLGLAVVPLVVATPFVWLLGGFLADKVSNMLARRNGGRREPEGHLVNLILPLLFGILGCLLFGYGAQYVKVVHWSVILTGIFFIALGFLTANTVLSVYIVESYPQWAGPVLVNVSSFRCIIGFAMSFRATTLVQQRGFLGSFAIYASTLGALSLLLPVMFLYGKLIRQWSSGTVQMKDTSEKQGSYMEY</sequence>
<evidence type="ECO:0000313" key="8">
    <source>
        <dbReference type="Proteomes" id="UP000800235"/>
    </source>
</evidence>
<dbReference type="Proteomes" id="UP000800235">
    <property type="component" value="Unassembled WGS sequence"/>
</dbReference>
<feature type="transmembrane region" description="Helical" evidence="5">
    <location>
        <begin position="422"/>
        <end position="443"/>
    </location>
</feature>
<evidence type="ECO:0000313" key="7">
    <source>
        <dbReference type="EMBL" id="KAF2427133.1"/>
    </source>
</evidence>
<accession>A0A9P4NLA8</accession>
<dbReference type="GO" id="GO:0005886">
    <property type="term" value="C:plasma membrane"/>
    <property type="evidence" value="ECO:0007669"/>
    <property type="project" value="TreeGrafter"/>
</dbReference>
<dbReference type="PANTHER" id="PTHR23502:SF164">
    <property type="entry name" value="MAJOR FACILITATOR SUPERFAMILY (MFS) PROFILE DOMAIN-CONTAINING PROTEIN"/>
    <property type="match status" value="1"/>
</dbReference>
<dbReference type="OrthoDB" id="268400at2759"/>
<feature type="transmembrane region" description="Helical" evidence="5">
    <location>
        <begin position="381"/>
        <end position="401"/>
    </location>
</feature>
<feature type="transmembrane region" description="Helical" evidence="5">
    <location>
        <begin position="253"/>
        <end position="273"/>
    </location>
</feature>
<feature type="transmembrane region" description="Helical" evidence="5">
    <location>
        <begin position="449"/>
        <end position="475"/>
    </location>
</feature>
<dbReference type="InterPro" id="IPR036259">
    <property type="entry name" value="MFS_trans_sf"/>
</dbReference>
<keyword evidence="4 5" id="KW-0472">Membrane</keyword>
<dbReference type="Gene3D" id="1.20.1250.20">
    <property type="entry name" value="MFS general substrate transporter like domains"/>
    <property type="match status" value="1"/>
</dbReference>
<proteinExistence type="predicted"/>
<evidence type="ECO:0000259" key="6">
    <source>
        <dbReference type="PROSITE" id="PS50850"/>
    </source>
</evidence>
<feature type="transmembrane region" description="Helical" evidence="5">
    <location>
        <begin position="132"/>
        <end position="153"/>
    </location>
</feature>
<dbReference type="InterPro" id="IPR011701">
    <property type="entry name" value="MFS"/>
</dbReference>
<feature type="transmembrane region" description="Helical" evidence="5">
    <location>
        <begin position="519"/>
        <end position="539"/>
    </location>
</feature>
<dbReference type="Pfam" id="PF07690">
    <property type="entry name" value="MFS_1"/>
    <property type="match status" value="1"/>
</dbReference>
<gene>
    <name evidence="7" type="ORF">EJ08DRAFT_364094</name>
</gene>
<dbReference type="GO" id="GO:0022857">
    <property type="term" value="F:transmembrane transporter activity"/>
    <property type="evidence" value="ECO:0007669"/>
    <property type="project" value="InterPro"/>
</dbReference>
<organism evidence="7 8">
    <name type="scientific">Tothia fuscella</name>
    <dbReference type="NCBI Taxonomy" id="1048955"/>
    <lineage>
        <taxon>Eukaryota</taxon>
        <taxon>Fungi</taxon>
        <taxon>Dikarya</taxon>
        <taxon>Ascomycota</taxon>
        <taxon>Pezizomycotina</taxon>
        <taxon>Dothideomycetes</taxon>
        <taxon>Pleosporomycetidae</taxon>
        <taxon>Venturiales</taxon>
        <taxon>Cylindrosympodiaceae</taxon>
        <taxon>Tothia</taxon>
    </lineage>
</organism>
<dbReference type="PROSITE" id="PS50850">
    <property type="entry name" value="MFS"/>
    <property type="match status" value="1"/>
</dbReference>
<keyword evidence="2 5" id="KW-0812">Transmembrane</keyword>
<dbReference type="AlphaFoldDB" id="A0A9P4NLA8"/>
<keyword evidence="8" id="KW-1185">Reference proteome</keyword>
<feature type="transmembrane region" description="Helical" evidence="5">
    <location>
        <begin position="223"/>
        <end position="247"/>
    </location>
</feature>
<feature type="transmembrane region" description="Helical" evidence="5">
    <location>
        <begin position="190"/>
        <end position="211"/>
    </location>
</feature>
<keyword evidence="3 5" id="KW-1133">Transmembrane helix</keyword>
<protein>
    <submittedName>
        <fullName evidence="7">MFS general substrate transporter</fullName>
    </submittedName>
</protein>
<dbReference type="PANTHER" id="PTHR23502">
    <property type="entry name" value="MAJOR FACILITATOR SUPERFAMILY"/>
    <property type="match status" value="1"/>
</dbReference>
<comment type="subcellular location">
    <subcellularLocation>
        <location evidence="1">Membrane</location>
        <topology evidence="1">Multi-pass membrane protein</topology>
    </subcellularLocation>
</comment>
<feature type="transmembrane region" description="Helical" evidence="5">
    <location>
        <begin position="63"/>
        <end position="91"/>
    </location>
</feature>
<evidence type="ECO:0000256" key="1">
    <source>
        <dbReference type="ARBA" id="ARBA00004141"/>
    </source>
</evidence>
<evidence type="ECO:0000256" key="4">
    <source>
        <dbReference type="ARBA" id="ARBA00023136"/>
    </source>
</evidence>
<evidence type="ECO:0000256" key="5">
    <source>
        <dbReference type="SAM" id="Phobius"/>
    </source>
</evidence>
<dbReference type="SUPFAM" id="SSF103473">
    <property type="entry name" value="MFS general substrate transporter"/>
    <property type="match status" value="1"/>
</dbReference>
<reference evidence="7" key="1">
    <citation type="journal article" date="2020" name="Stud. Mycol.">
        <title>101 Dothideomycetes genomes: a test case for predicting lifestyles and emergence of pathogens.</title>
        <authorList>
            <person name="Haridas S."/>
            <person name="Albert R."/>
            <person name="Binder M."/>
            <person name="Bloem J."/>
            <person name="Labutti K."/>
            <person name="Salamov A."/>
            <person name="Andreopoulos B."/>
            <person name="Baker S."/>
            <person name="Barry K."/>
            <person name="Bills G."/>
            <person name="Bluhm B."/>
            <person name="Cannon C."/>
            <person name="Castanera R."/>
            <person name="Culley D."/>
            <person name="Daum C."/>
            <person name="Ezra D."/>
            <person name="Gonzalez J."/>
            <person name="Henrissat B."/>
            <person name="Kuo A."/>
            <person name="Liang C."/>
            <person name="Lipzen A."/>
            <person name="Lutzoni F."/>
            <person name="Magnuson J."/>
            <person name="Mondo S."/>
            <person name="Nolan M."/>
            <person name="Ohm R."/>
            <person name="Pangilinan J."/>
            <person name="Park H.-J."/>
            <person name="Ramirez L."/>
            <person name="Alfaro M."/>
            <person name="Sun H."/>
            <person name="Tritt A."/>
            <person name="Yoshinaga Y."/>
            <person name="Zwiers L.-H."/>
            <person name="Turgeon B."/>
            <person name="Goodwin S."/>
            <person name="Spatafora J."/>
            <person name="Crous P."/>
            <person name="Grigoriev I."/>
        </authorList>
    </citation>
    <scope>NUCLEOTIDE SEQUENCE</scope>
    <source>
        <strain evidence="7">CBS 130266</strain>
    </source>
</reference>